<evidence type="ECO:0000256" key="5">
    <source>
        <dbReference type="ARBA" id="ARBA00022777"/>
    </source>
</evidence>
<name>S6D318_COTCN</name>
<dbReference type="PROSITE" id="PS00108">
    <property type="entry name" value="PROTEIN_KINASE_ST"/>
    <property type="match status" value="1"/>
</dbReference>
<accession>S6D318</accession>
<evidence type="ECO:0000259" key="13">
    <source>
        <dbReference type="PROSITE" id="PS50011"/>
    </source>
</evidence>
<evidence type="ECO:0000256" key="6">
    <source>
        <dbReference type="ARBA" id="ARBA00022840"/>
    </source>
</evidence>
<feature type="binding site" evidence="10">
    <location>
        <position position="110"/>
    </location>
    <ligand>
        <name>ATP</name>
        <dbReference type="ChEBI" id="CHEBI:30616"/>
    </ligand>
</feature>
<dbReference type="GO" id="GO:0005524">
    <property type="term" value="F:ATP binding"/>
    <property type="evidence" value="ECO:0007669"/>
    <property type="project" value="UniProtKB-UniRule"/>
</dbReference>
<evidence type="ECO:0000256" key="11">
    <source>
        <dbReference type="RuleBase" id="RU000304"/>
    </source>
</evidence>
<dbReference type="GO" id="GO:0007476">
    <property type="term" value="P:imaginal disc-derived wing morphogenesis"/>
    <property type="evidence" value="ECO:0007669"/>
    <property type="project" value="UniProtKB-ARBA"/>
</dbReference>
<dbReference type="Pfam" id="PF00069">
    <property type="entry name" value="Pkinase"/>
    <property type="match status" value="1"/>
</dbReference>
<feature type="domain" description="AGC-kinase C-terminal" evidence="14">
    <location>
        <begin position="336"/>
        <end position="388"/>
    </location>
</feature>
<dbReference type="PANTHER" id="PTHR24353">
    <property type="entry name" value="CYCLIC NUCLEOTIDE-DEPENDENT PROTEIN KINASE"/>
    <property type="match status" value="1"/>
</dbReference>
<dbReference type="GO" id="GO:0005952">
    <property type="term" value="C:cAMP-dependent protein kinase complex"/>
    <property type="evidence" value="ECO:0007669"/>
    <property type="project" value="TreeGrafter"/>
</dbReference>
<proteinExistence type="inferred from homology"/>
<evidence type="ECO:0000313" key="15">
    <source>
        <dbReference type="EMBL" id="CCQ71327.1"/>
    </source>
</evidence>
<keyword evidence="6 10" id="KW-0067">ATP-binding</keyword>
<evidence type="ECO:0000256" key="7">
    <source>
        <dbReference type="ARBA" id="ARBA00023149"/>
    </source>
</evidence>
<keyword evidence="5" id="KW-0418">Kinase</keyword>
<sequence>MRSNSHVAGNGSKSSKSRKSKSSGAEEATNQSQKSKSISNSSEDLLKSLKDYQLTLDSLKNDFLKKWKLTQVKQNASLGDFEVLQTLGMGAFGRVKLIKHKKTSEYYAMKVLDKRKIIKTKQVEHTRNEKKVLQSINYPFVVTLKYFFKDNSYLYMVLPFINGGELFTYLRRKGKFTERVAKFYAAQVLLALEYLHHCGLVYRDLKPENILISCDGYLKLTDFGFCKLIKVRTWTLCGTPEYIAPEIILSKGYGKSVDWWSFGVLIYEMTAGYAPFYSKDPMKIYEKIVNGKFKFPGHFGEDLRDIVSNLLQVDLTRRFGNLKNGVLDIKKHKWFQGTNWDYIYKKKLKATYIPASKNEGDASNFDFYDETPMTIESKDLFTKEFADF</sequence>
<comment type="catalytic activity">
    <reaction evidence="9">
        <text>L-seryl-[protein] + ATP = O-phospho-L-seryl-[protein] + ADP + H(+)</text>
        <dbReference type="Rhea" id="RHEA:17989"/>
        <dbReference type="Rhea" id="RHEA-COMP:9863"/>
        <dbReference type="Rhea" id="RHEA-COMP:11604"/>
        <dbReference type="ChEBI" id="CHEBI:15378"/>
        <dbReference type="ChEBI" id="CHEBI:29999"/>
        <dbReference type="ChEBI" id="CHEBI:30616"/>
        <dbReference type="ChEBI" id="CHEBI:83421"/>
        <dbReference type="ChEBI" id="CHEBI:456216"/>
        <dbReference type="EC" id="2.7.11.11"/>
    </reaction>
</comment>
<keyword evidence="3" id="KW-0808">Transferase</keyword>
<evidence type="ECO:0000256" key="2">
    <source>
        <dbReference type="ARBA" id="ARBA00022527"/>
    </source>
</evidence>
<keyword evidence="2 11" id="KW-0723">Serine/threonine-protein kinase</keyword>
<evidence type="ECO:0000256" key="9">
    <source>
        <dbReference type="ARBA" id="ARBA00047454"/>
    </source>
</evidence>
<dbReference type="EC" id="2.7.11.11" evidence="1"/>
<feature type="domain" description="Protein kinase" evidence="13">
    <location>
        <begin position="81"/>
        <end position="335"/>
    </location>
</feature>
<feature type="region of interest" description="Disordered" evidence="12">
    <location>
        <begin position="1"/>
        <end position="40"/>
    </location>
</feature>
<dbReference type="Gene3D" id="1.10.510.10">
    <property type="entry name" value="Transferase(Phosphotransferase) domain 1"/>
    <property type="match status" value="1"/>
</dbReference>
<dbReference type="InterPro" id="IPR011009">
    <property type="entry name" value="Kinase-like_dom_sf"/>
</dbReference>
<protein>
    <recommendedName>
        <fullName evidence="1">cAMP-dependent protein kinase</fullName>
        <ecNumber evidence="1">2.7.11.11</ecNumber>
    </recommendedName>
</protein>
<dbReference type="PROSITE" id="PS51285">
    <property type="entry name" value="AGC_KINASE_CTER"/>
    <property type="match status" value="1"/>
</dbReference>
<evidence type="ECO:0000256" key="3">
    <source>
        <dbReference type="ARBA" id="ARBA00022679"/>
    </source>
</evidence>
<dbReference type="InterPro" id="IPR008271">
    <property type="entry name" value="Ser/Thr_kinase_AS"/>
</dbReference>
<dbReference type="InterPro" id="IPR017441">
    <property type="entry name" value="Protein_kinase_ATP_BS"/>
</dbReference>
<keyword evidence="7" id="KW-0114">cAMP</keyword>
<dbReference type="SMART" id="SM00133">
    <property type="entry name" value="S_TK_X"/>
    <property type="match status" value="1"/>
</dbReference>
<dbReference type="PROSITE" id="PS50011">
    <property type="entry name" value="PROTEIN_KINASE_DOM"/>
    <property type="match status" value="1"/>
</dbReference>
<comment type="similarity">
    <text evidence="11">Belongs to the protein kinase superfamily.</text>
</comment>
<evidence type="ECO:0000256" key="8">
    <source>
        <dbReference type="ARBA" id="ARBA00047292"/>
    </source>
</evidence>
<dbReference type="PANTHER" id="PTHR24353:SF153">
    <property type="entry name" value="CAMP-DEPENDENT PROTEIN KINASE CATALYTIC SUBUNIT 1"/>
    <property type="match status" value="1"/>
</dbReference>
<dbReference type="PROSITE" id="PS00107">
    <property type="entry name" value="PROTEIN_KINASE_ATP"/>
    <property type="match status" value="1"/>
</dbReference>
<evidence type="ECO:0000256" key="10">
    <source>
        <dbReference type="PROSITE-ProRule" id="PRU10141"/>
    </source>
</evidence>
<dbReference type="SUPFAM" id="SSF56112">
    <property type="entry name" value="Protein kinase-like (PK-like)"/>
    <property type="match status" value="1"/>
</dbReference>
<dbReference type="EMBL" id="HF586476">
    <property type="protein sequence ID" value="CCQ71327.1"/>
    <property type="molecule type" value="Genomic_DNA"/>
</dbReference>
<dbReference type="FunFam" id="1.10.510.10:FF:000005">
    <property type="entry name" value="cAMP-dependent protein kinase catalytic subunit alpha"/>
    <property type="match status" value="1"/>
</dbReference>
<dbReference type="GO" id="GO:0004691">
    <property type="term" value="F:cAMP-dependent protein kinase activity"/>
    <property type="evidence" value="ECO:0007669"/>
    <property type="project" value="UniProtKB-EC"/>
</dbReference>
<dbReference type="InterPro" id="IPR000719">
    <property type="entry name" value="Prot_kinase_dom"/>
</dbReference>
<evidence type="ECO:0000259" key="14">
    <source>
        <dbReference type="PROSITE" id="PS51285"/>
    </source>
</evidence>
<dbReference type="GO" id="GO:0005829">
    <property type="term" value="C:cytosol"/>
    <property type="evidence" value="ECO:0007669"/>
    <property type="project" value="TreeGrafter"/>
</dbReference>
<dbReference type="Gene3D" id="3.30.200.20">
    <property type="entry name" value="Phosphorylase Kinase, domain 1"/>
    <property type="match status" value="1"/>
</dbReference>
<keyword evidence="4 10" id="KW-0547">Nucleotide-binding</keyword>
<feature type="compositionally biased region" description="Low complexity" evidence="12">
    <location>
        <begin position="30"/>
        <end position="40"/>
    </location>
</feature>
<dbReference type="GO" id="GO:0005634">
    <property type="term" value="C:nucleus"/>
    <property type="evidence" value="ECO:0007669"/>
    <property type="project" value="TreeGrafter"/>
</dbReference>
<dbReference type="FunFam" id="3.30.200.20:FF:000005">
    <property type="entry name" value="cAMP-dependent protein kinase catalytic subunit"/>
    <property type="match status" value="1"/>
</dbReference>
<comment type="catalytic activity">
    <reaction evidence="8">
        <text>L-threonyl-[protein] + ATP = O-phospho-L-threonyl-[protein] + ADP + H(+)</text>
        <dbReference type="Rhea" id="RHEA:46608"/>
        <dbReference type="Rhea" id="RHEA-COMP:11060"/>
        <dbReference type="Rhea" id="RHEA-COMP:11605"/>
        <dbReference type="ChEBI" id="CHEBI:15378"/>
        <dbReference type="ChEBI" id="CHEBI:30013"/>
        <dbReference type="ChEBI" id="CHEBI:30616"/>
        <dbReference type="ChEBI" id="CHEBI:61977"/>
        <dbReference type="ChEBI" id="CHEBI:456216"/>
        <dbReference type="EC" id="2.7.11.11"/>
    </reaction>
</comment>
<gene>
    <name evidence="15" type="primary">pka-C1</name>
</gene>
<reference evidence="15" key="1">
    <citation type="journal article" date="2013" name="Philos. Trans. R. Soc. Lond., B, Biol. Sci.">
        <title>Functional endogenous viral elements in the genome of the parasitoid wasp Cotesia congregata: insights into the evolutionary dynamics of bracoviruses.</title>
        <authorList>
            <person name="Bezier A."/>
            <person name="Louis F."/>
            <person name="Jancek S."/>
            <person name="Periquet G."/>
            <person name="Theze J."/>
            <person name="Gyapay G."/>
            <person name="Musset K."/>
            <person name="Lesobre J."/>
            <person name="Lenoble P."/>
            <person name="Dupuy C."/>
            <person name="Gundersen-Rindal D."/>
            <person name="Herniou E.A.Drezen.J.M."/>
        </authorList>
    </citation>
    <scope>NUCLEOTIDE SEQUENCE</scope>
</reference>
<dbReference type="SMART" id="SM00220">
    <property type="entry name" value="S_TKc"/>
    <property type="match status" value="1"/>
</dbReference>
<evidence type="ECO:0000256" key="4">
    <source>
        <dbReference type="ARBA" id="ARBA00022741"/>
    </source>
</evidence>
<organism evidence="15">
    <name type="scientific">Cotesia congregata</name>
    <name type="common">Parasitoid wasp</name>
    <name type="synonym">Apanteles congregatus</name>
    <dbReference type="NCBI Taxonomy" id="51543"/>
    <lineage>
        <taxon>Eukaryota</taxon>
        <taxon>Metazoa</taxon>
        <taxon>Ecdysozoa</taxon>
        <taxon>Arthropoda</taxon>
        <taxon>Hexapoda</taxon>
        <taxon>Insecta</taxon>
        <taxon>Pterygota</taxon>
        <taxon>Neoptera</taxon>
        <taxon>Endopterygota</taxon>
        <taxon>Hymenoptera</taxon>
        <taxon>Apocrita</taxon>
        <taxon>Ichneumonoidea</taxon>
        <taxon>Braconidae</taxon>
        <taxon>Microgastrinae</taxon>
        <taxon>Cotesia</taxon>
    </lineage>
</organism>
<evidence type="ECO:0000256" key="1">
    <source>
        <dbReference type="ARBA" id="ARBA00012444"/>
    </source>
</evidence>
<dbReference type="InterPro" id="IPR000961">
    <property type="entry name" value="AGC-kinase_C"/>
</dbReference>
<evidence type="ECO:0000256" key="12">
    <source>
        <dbReference type="SAM" id="MobiDB-lite"/>
    </source>
</evidence>
<dbReference type="AlphaFoldDB" id="S6D318"/>